<dbReference type="GO" id="GO:0006865">
    <property type="term" value="P:amino acid transport"/>
    <property type="evidence" value="ECO:0007669"/>
    <property type="project" value="UniProtKB-KW"/>
</dbReference>
<keyword evidence="3" id="KW-1003">Cell membrane</keyword>
<dbReference type="PROSITE" id="PS50928">
    <property type="entry name" value="ABC_TM1"/>
    <property type="match status" value="1"/>
</dbReference>
<sequence length="221" mass="24837">MDFNWQYIWELFPILAKGVGVTIQISAIAAFFSLLIGLIIALISYYRIKILYPIARVYVFIIRGTPVVAQLYFFYFGLAIYSVFVRQMPPLVATAIVMSLNTSAFMSESMRAALMSVDNGQKEAAYSLGMTNFQLTHRIVIPQAVRIALPPLFNDIINLVKMSSLAFMLGVPDIMGVAKTEGARTYRYFEIYAVAMVIYLIIIAALNLIQKAIENKSKKAY</sequence>
<organism evidence="10 11">
    <name type="scientific">Facklamia hominis</name>
    <dbReference type="NCBI Taxonomy" id="178214"/>
    <lineage>
        <taxon>Bacteria</taxon>
        <taxon>Bacillati</taxon>
        <taxon>Bacillota</taxon>
        <taxon>Bacilli</taxon>
        <taxon>Lactobacillales</taxon>
        <taxon>Aerococcaceae</taxon>
        <taxon>Facklamia</taxon>
    </lineage>
</organism>
<keyword evidence="2 8" id="KW-0813">Transport</keyword>
<dbReference type="CDD" id="cd06261">
    <property type="entry name" value="TM_PBP2"/>
    <property type="match status" value="1"/>
</dbReference>
<feature type="transmembrane region" description="Helical" evidence="8">
    <location>
        <begin position="57"/>
        <end position="81"/>
    </location>
</feature>
<evidence type="ECO:0000256" key="5">
    <source>
        <dbReference type="ARBA" id="ARBA00022970"/>
    </source>
</evidence>
<protein>
    <submittedName>
        <fullName evidence="10">Amino acid ABC transporter permease</fullName>
    </submittedName>
</protein>
<feature type="domain" description="ABC transmembrane type-1" evidence="9">
    <location>
        <begin position="19"/>
        <end position="210"/>
    </location>
</feature>
<evidence type="ECO:0000259" key="9">
    <source>
        <dbReference type="PROSITE" id="PS50928"/>
    </source>
</evidence>
<dbReference type="SUPFAM" id="SSF161098">
    <property type="entry name" value="MetI-like"/>
    <property type="match status" value="1"/>
</dbReference>
<comment type="similarity">
    <text evidence="8">Belongs to the binding-protein-dependent transport system permease family.</text>
</comment>
<feature type="transmembrane region" description="Helical" evidence="8">
    <location>
        <begin position="152"/>
        <end position="171"/>
    </location>
</feature>
<comment type="subcellular location">
    <subcellularLocation>
        <location evidence="1 8">Cell membrane</location>
        <topology evidence="1 8">Multi-pass membrane protein</topology>
    </subcellularLocation>
</comment>
<evidence type="ECO:0000256" key="2">
    <source>
        <dbReference type="ARBA" id="ARBA00022448"/>
    </source>
</evidence>
<evidence type="ECO:0000313" key="10">
    <source>
        <dbReference type="EMBL" id="MDK7188075.1"/>
    </source>
</evidence>
<feature type="transmembrane region" description="Helical" evidence="8">
    <location>
        <begin position="20"/>
        <end position="45"/>
    </location>
</feature>
<evidence type="ECO:0000256" key="8">
    <source>
        <dbReference type="RuleBase" id="RU363032"/>
    </source>
</evidence>
<evidence type="ECO:0000256" key="6">
    <source>
        <dbReference type="ARBA" id="ARBA00022989"/>
    </source>
</evidence>
<evidence type="ECO:0000313" key="11">
    <source>
        <dbReference type="Proteomes" id="UP001229251"/>
    </source>
</evidence>
<gene>
    <name evidence="10" type="ORF">QP433_08845</name>
</gene>
<dbReference type="GO" id="GO:0043190">
    <property type="term" value="C:ATP-binding cassette (ABC) transporter complex"/>
    <property type="evidence" value="ECO:0007669"/>
    <property type="project" value="InterPro"/>
</dbReference>
<dbReference type="InterPro" id="IPR035906">
    <property type="entry name" value="MetI-like_sf"/>
</dbReference>
<feature type="transmembrane region" description="Helical" evidence="8">
    <location>
        <begin position="87"/>
        <end position="106"/>
    </location>
</feature>
<dbReference type="RefSeq" id="WP_016648440.1">
    <property type="nucleotide sequence ID" value="NZ_CP138857.1"/>
</dbReference>
<evidence type="ECO:0000256" key="3">
    <source>
        <dbReference type="ARBA" id="ARBA00022475"/>
    </source>
</evidence>
<name>A0AAJ1V308_9LACT</name>
<keyword evidence="7 8" id="KW-0472">Membrane</keyword>
<dbReference type="InterPro" id="IPR043429">
    <property type="entry name" value="ArtM/GltK/GlnP/TcyL/YhdX-like"/>
</dbReference>
<dbReference type="PANTHER" id="PTHR30614:SF0">
    <property type="entry name" value="L-CYSTINE TRANSPORT SYSTEM PERMEASE PROTEIN TCYL"/>
    <property type="match status" value="1"/>
</dbReference>
<keyword evidence="6 8" id="KW-1133">Transmembrane helix</keyword>
<evidence type="ECO:0000256" key="7">
    <source>
        <dbReference type="ARBA" id="ARBA00023136"/>
    </source>
</evidence>
<dbReference type="NCBIfam" id="TIGR01726">
    <property type="entry name" value="HEQRo_perm_3TM"/>
    <property type="match status" value="1"/>
</dbReference>
<dbReference type="InterPro" id="IPR010065">
    <property type="entry name" value="AA_ABC_transptr_permease_3TM"/>
</dbReference>
<dbReference type="InterPro" id="IPR000515">
    <property type="entry name" value="MetI-like"/>
</dbReference>
<comment type="caution">
    <text evidence="10">The sequence shown here is derived from an EMBL/GenBank/DDBJ whole genome shotgun (WGS) entry which is preliminary data.</text>
</comment>
<dbReference type="Proteomes" id="UP001229251">
    <property type="component" value="Unassembled WGS sequence"/>
</dbReference>
<dbReference type="EMBL" id="JASOOE010000024">
    <property type="protein sequence ID" value="MDK7188075.1"/>
    <property type="molecule type" value="Genomic_DNA"/>
</dbReference>
<evidence type="ECO:0000256" key="4">
    <source>
        <dbReference type="ARBA" id="ARBA00022692"/>
    </source>
</evidence>
<accession>A0AAJ1V308</accession>
<reference evidence="10" key="1">
    <citation type="submission" date="2023-05" db="EMBL/GenBank/DDBJ databases">
        <title>Cataloging the Phylogenetic Diversity of Human Bladder Bacteria.</title>
        <authorList>
            <person name="Du J."/>
        </authorList>
    </citation>
    <scope>NUCLEOTIDE SEQUENCE</scope>
    <source>
        <strain evidence="10">UMB1231</strain>
    </source>
</reference>
<dbReference type="Pfam" id="PF00528">
    <property type="entry name" value="BPD_transp_1"/>
    <property type="match status" value="1"/>
</dbReference>
<dbReference type="GO" id="GO:0022857">
    <property type="term" value="F:transmembrane transporter activity"/>
    <property type="evidence" value="ECO:0007669"/>
    <property type="project" value="InterPro"/>
</dbReference>
<dbReference type="PANTHER" id="PTHR30614">
    <property type="entry name" value="MEMBRANE COMPONENT OF AMINO ACID ABC TRANSPORTER"/>
    <property type="match status" value="1"/>
</dbReference>
<proteinExistence type="inferred from homology"/>
<dbReference type="AlphaFoldDB" id="A0AAJ1V308"/>
<keyword evidence="4 8" id="KW-0812">Transmembrane</keyword>
<feature type="transmembrane region" description="Helical" evidence="8">
    <location>
        <begin position="191"/>
        <end position="209"/>
    </location>
</feature>
<dbReference type="Gene3D" id="1.10.3720.10">
    <property type="entry name" value="MetI-like"/>
    <property type="match status" value="1"/>
</dbReference>
<evidence type="ECO:0000256" key="1">
    <source>
        <dbReference type="ARBA" id="ARBA00004651"/>
    </source>
</evidence>
<keyword evidence="5" id="KW-0029">Amino-acid transport</keyword>